<organism evidence="1 2">
    <name type="scientific">Roseibium alexandrii</name>
    <dbReference type="NCBI Taxonomy" id="388408"/>
    <lineage>
        <taxon>Bacteria</taxon>
        <taxon>Pseudomonadati</taxon>
        <taxon>Pseudomonadota</taxon>
        <taxon>Alphaproteobacteria</taxon>
        <taxon>Hyphomicrobiales</taxon>
        <taxon>Stappiaceae</taxon>
        <taxon>Roseibium</taxon>
    </lineage>
</organism>
<evidence type="ECO:0000313" key="2">
    <source>
        <dbReference type="Proteomes" id="UP000053235"/>
    </source>
</evidence>
<proteinExistence type="predicted"/>
<dbReference type="Proteomes" id="UP000053235">
    <property type="component" value="Unassembled WGS sequence"/>
</dbReference>
<evidence type="ECO:0000313" key="1">
    <source>
        <dbReference type="EMBL" id="CTQ63849.1"/>
    </source>
</evidence>
<dbReference type="AlphaFoldDB" id="A0A0M6ZM64"/>
<accession>A0A0M6ZM64</accession>
<gene>
    <name evidence="1" type="ORF">LAX5112_00089</name>
</gene>
<name>A0A0M6ZM64_9HYPH</name>
<reference evidence="2" key="1">
    <citation type="submission" date="2015-07" db="EMBL/GenBank/DDBJ databases">
        <authorList>
            <person name="Rodrigo-Torres Lidia"/>
            <person name="Arahal R.David."/>
        </authorList>
    </citation>
    <scope>NUCLEOTIDE SEQUENCE [LARGE SCALE GENOMIC DNA]</scope>
    <source>
        <strain evidence="2">CECT 5112</strain>
    </source>
</reference>
<dbReference type="RefSeq" id="WP_008194459.1">
    <property type="nucleotide sequence ID" value="NZ_CXWD01000001.1"/>
</dbReference>
<dbReference type="EMBL" id="CXWD01000001">
    <property type="protein sequence ID" value="CTQ63849.1"/>
    <property type="molecule type" value="Genomic_DNA"/>
</dbReference>
<keyword evidence="2" id="KW-1185">Reference proteome</keyword>
<sequence length="146" mass="16450">MWNWDCHLTISFTHVIFDSGHTTQNATLREIHEDFITLVSRFNNNMAILKGFQSAGILQKTATLVGGIMSQSNVKTDPKLDQEPPVEAIKRMIRYTQKEADKDGRTFCSYFLDMALQSLEDGSEDLDTMLKSKVTPLMVNQTSTGT</sequence>
<protein>
    <submittedName>
        <fullName evidence="1">Uncharacterized protein</fullName>
    </submittedName>
</protein>